<sequence length="283" mass="30281">MPSSTSQAGRGSFGWVMGTLAGLGLLIAALPVVIILIMSFSGGTNLDFPPQSLSLRWYGAAFDVLFGDKSEGTMSAFSAMSSSLIVGLVTMLASVSVCVPLSYAVVRSQGRWRHVAELLFTLPIVFPLVVLGVAYLLMTEALNRETGIDLGLFRLAIPHITLALPFVLRNCLSAMNGVGVDLEEAAMSLGASPLRAILHVVVPLMKPGIMAGLIFAFIISFNEFTVTFFMYTIDVRTLPIWMYSRTVSSLDPTTLAISTLIIALDVALIAWVDKIVAGKGSLF</sequence>
<feature type="transmembrane region" description="Helical" evidence="8">
    <location>
        <begin position="84"/>
        <end position="106"/>
    </location>
</feature>
<evidence type="ECO:0000256" key="2">
    <source>
        <dbReference type="ARBA" id="ARBA00022448"/>
    </source>
</evidence>
<evidence type="ECO:0000256" key="4">
    <source>
        <dbReference type="ARBA" id="ARBA00022519"/>
    </source>
</evidence>
<evidence type="ECO:0000259" key="9">
    <source>
        <dbReference type="PROSITE" id="PS50928"/>
    </source>
</evidence>
<evidence type="ECO:0000256" key="6">
    <source>
        <dbReference type="ARBA" id="ARBA00022989"/>
    </source>
</evidence>
<evidence type="ECO:0000313" key="10">
    <source>
        <dbReference type="EMBL" id="MFC5523885.1"/>
    </source>
</evidence>
<reference evidence="11" key="1">
    <citation type="journal article" date="2019" name="Int. J. Syst. Evol. Microbiol.">
        <title>The Global Catalogue of Microorganisms (GCM) 10K type strain sequencing project: providing services to taxonomists for standard genome sequencing and annotation.</title>
        <authorList>
            <consortium name="The Broad Institute Genomics Platform"/>
            <consortium name="The Broad Institute Genome Sequencing Center for Infectious Disease"/>
            <person name="Wu L."/>
            <person name="Ma J."/>
        </authorList>
    </citation>
    <scope>NUCLEOTIDE SEQUENCE [LARGE SCALE GENOMIC DNA]</scope>
    <source>
        <strain evidence="11">CGMCC 4.7277</strain>
    </source>
</reference>
<keyword evidence="4" id="KW-0997">Cell inner membrane</keyword>
<gene>
    <name evidence="10" type="ORF">ACFPP7_23685</name>
</gene>
<dbReference type="InterPro" id="IPR035906">
    <property type="entry name" value="MetI-like_sf"/>
</dbReference>
<dbReference type="Proteomes" id="UP001596084">
    <property type="component" value="Unassembled WGS sequence"/>
</dbReference>
<comment type="similarity">
    <text evidence="8">Belongs to the binding-protein-dependent transport system permease family.</text>
</comment>
<dbReference type="InterPro" id="IPR000515">
    <property type="entry name" value="MetI-like"/>
</dbReference>
<dbReference type="CDD" id="cd06261">
    <property type="entry name" value="TM_PBP2"/>
    <property type="match status" value="1"/>
</dbReference>
<proteinExistence type="inferred from homology"/>
<feature type="transmembrane region" description="Helical" evidence="8">
    <location>
        <begin position="253"/>
        <end position="272"/>
    </location>
</feature>
<feature type="transmembrane region" description="Helical" evidence="8">
    <location>
        <begin position="118"/>
        <end position="138"/>
    </location>
</feature>
<evidence type="ECO:0000256" key="5">
    <source>
        <dbReference type="ARBA" id="ARBA00022692"/>
    </source>
</evidence>
<keyword evidence="7 8" id="KW-0472">Membrane</keyword>
<dbReference type="PANTHER" id="PTHR43357">
    <property type="entry name" value="INNER MEMBRANE ABC TRANSPORTER PERMEASE PROTEIN YDCV"/>
    <property type="match status" value="1"/>
</dbReference>
<organism evidence="10 11">
    <name type="scientific">Polaromonas jejuensis</name>
    <dbReference type="NCBI Taxonomy" id="457502"/>
    <lineage>
        <taxon>Bacteria</taxon>
        <taxon>Pseudomonadati</taxon>
        <taxon>Pseudomonadota</taxon>
        <taxon>Betaproteobacteria</taxon>
        <taxon>Burkholderiales</taxon>
        <taxon>Comamonadaceae</taxon>
        <taxon>Polaromonas</taxon>
    </lineage>
</organism>
<feature type="transmembrane region" description="Helical" evidence="8">
    <location>
        <begin position="213"/>
        <end position="233"/>
    </location>
</feature>
<dbReference type="Gene3D" id="1.10.3720.10">
    <property type="entry name" value="MetI-like"/>
    <property type="match status" value="1"/>
</dbReference>
<dbReference type="SUPFAM" id="SSF161098">
    <property type="entry name" value="MetI-like"/>
    <property type="match status" value="1"/>
</dbReference>
<name>A0ABW0QHV0_9BURK</name>
<dbReference type="PROSITE" id="PS50928">
    <property type="entry name" value="ABC_TM1"/>
    <property type="match status" value="1"/>
</dbReference>
<feature type="transmembrane region" description="Helical" evidence="8">
    <location>
        <begin position="12"/>
        <end position="40"/>
    </location>
</feature>
<keyword evidence="6 8" id="KW-1133">Transmembrane helix</keyword>
<evidence type="ECO:0000256" key="3">
    <source>
        <dbReference type="ARBA" id="ARBA00022475"/>
    </source>
</evidence>
<keyword evidence="2 8" id="KW-0813">Transport</keyword>
<feature type="domain" description="ABC transmembrane type-1" evidence="9">
    <location>
        <begin position="80"/>
        <end position="272"/>
    </location>
</feature>
<dbReference type="PANTHER" id="PTHR43357:SF4">
    <property type="entry name" value="INNER MEMBRANE ABC TRANSPORTER PERMEASE PROTEIN YDCV"/>
    <property type="match status" value="1"/>
</dbReference>
<evidence type="ECO:0000313" key="11">
    <source>
        <dbReference type="Proteomes" id="UP001596084"/>
    </source>
</evidence>
<feature type="transmembrane region" description="Helical" evidence="8">
    <location>
        <begin position="150"/>
        <end position="168"/>
    </location>
</feature>
<accession>A0ABW0QHV0</accession>
<evidence type="ECO:0000256" key="8">
    <source>
        <dbReference type="RuleBase" id="RU363032"/>
    </source>
</evidence>
<keyword evidence="11" id="KW-1185">Reference proteome</keyword>
<evidence type="ECO:0000256" key="1">
    <source>
        <dbReference type="ARBA" id="ARBA00004429"/>
    </source>
</evidence>
<dbReference type="EMBL" id="JBHSMX010000066">
    <property type="protein sequence ID" value="MFC5523885.1"/>
    <property type="molecule type" value="Genomic_DNA"/>
</dbReference>
<dbReference type="Pfam" id="PF00528">
    <property type="entry name" value="BPD_transp_1"/>
    <property type="match status" value="1"/>
</dbReference>
<comment type="caution">
    <text evidence="10">The sequence shown here is derived from an EMBL/GenBank/DDBJ whole genome shotgun (WGS) entry which is preliminary data.</text>
</comment>
<keyword evidence="5 8" id="KW-0812">Transmembrane</keyword>
<protein>
    <submittedName>
        <fullName evidence="10">ABC transporter permease</fullName>
    </submittedName>
</protein>
<comment type="subcellular location">
    <subcellularLocation>
        <location evidence="1">Cell inner membrane</location>
        <topology evidence="1">Multi-pass membrane protein</topology>
    </subcellularLocation>
    <subcellularLocation>
        <location evidence="8">Cell membrane</location>
        <topology evidence="8">Multi-pass membrane protein</topology>
    </subcellularLocation>
</comment>
<keyword evidence="3" id="KW-1003">Cell membrane</keyword>
<evidence type="ECO:0000256" key="7">
    <source>
        <dbReference type="ARBA" id="ARBA00023136"/>
    </source>
</evidence>